<dbReference type="Proteomes" id="UP000315700">
    <property type="component" value="Chromosome"/>
</dbReference>
<protein>
    <submittedName>
        <fullName evidence="1">Uncharacterized protein</fullName>
    </submittedName>
</protein>
<dbReference type="InterPro" id="IPR019903">
    <property type="entry name" value="RIC_family"/>
</dbReference>
<dbReference type="KEGG" id="ccos:Pan44_14760"/>
<dbReference type="EMBL" id="CP036271">
    <property type="protein sequence ID" value="QDT53459.1"/>
    <property type="molecule type" value="Genomic_DNA"/>
</dbReference>
<accession>A0A517SBF5</accession>
<dbReference type="AlphaFoldDB" id="A0A517SBF5"/>
<dbReference type="Pfam" id="PF04405">
    <property type="entry name" value="ScdA_N"/>
    <property type="match status" value="1"/>
</dbReference>
<evidence type="ECO:0000313" key="1">
    <source>
        <dbReference type="EMBL" id="QDT53459.1"/>
    </source>
</evidence>
<dbReference type="InParanoid" id="A0A517SBF5"/>
<sequence>MPDHDSPLPEWILDVPQSAEIFDRWGLDTSCGGKSLDFVCRQAGLDPAVILAELMPLLPPEAQVAPPPAQPLGQS</sequence>
<reference evidence="1 2" key="1">
    <citation type="submission" date="2019-02" db="EMBL/GenBank/DDBJ databases">
        <title>Deep-cultivation of Planctomycetes and their phenomic and genomic characterization uncovers novel biology.</title>
        <authorList>
            <person name="Wiegand S."/>
            <person name="Jogler M."/>
            <person name="Boedeker C."/>
            <person name="Pinto D."/>
            <person name="Vollmers J."/>
            <person name="Rivas-Marin E."/>
            <person name="Kohn T."/>
            <person name="Peeters S.H."/>
            <person name="Heuer A."/>
            <person name="Rast P."/>
            <person name="Oberbeckmann S."/>
            <person name="Bunk B."/>
            <person name="Jeske O."/>
            <person name="Meyerdierks A."/>
            <person name="Storesund J.E."/>
            <person name="Kallscheuer N."/>
            <person name="Luecker S."/>
            <person name="Lage O.M."/>
            <person name="Pohl T."/>
            <person name="Merkel B.J."/>
            <person name="Hornburger P."/>
            <person name="Mueller R.-W."/>
            <person name="Bruemmer F."/>
            <person name="Labrenz M."/>
            <person name="Spormann A.M."/>
            <person name="Op den Camp H."/>
            <person name="Overmann J."/>
            <person name="Amann R."/>
            <person name="Jetten M.S.M."/>
            <person name="Mascher T."/>
            <person name="Medema M.H."/>
            <person name="Devos D.P."/>
            <person name="Kaster A.-K."/>
            <person name="Ovreas L."/>
            <person name="Rohde M."/>
            <person name="Galperin M.Y."/>
            <person name="Jogler C."/>
        </authorList>
    </citation>
    <scope>NUCLEOTIDE SEQUENCE [LARGE SCALE GENOMIC DNA]</scope>
    <source>
        <strain evidence="1 2">Pan44</strain>
    </source>
</reference>
<gene>
    <name evidence="1" type="ORF">Pan44_14760</name>
</gene>
<name>A0A517SBF5_9PLAN</name>
<evidence type="ECO:0000313" key="2">
    <source>
        <dbReference type="Proteomes" id="UP000315700"/>
    </source>
</evidence>
<proteinExistence type="predicted"/>
<dbReference type="RefSeq" id="WP_197453914.1">
    <property type="nucleotide sequence ID" value="NZ_CP036271.1"/>
</dbReference>
<organism evidence="1 2">
    <name type="scientific">Caulifigura coniformis</name>
    <dbReference type="NCBI Taxonomy" id="2527983"/>
    <lineage>
        <taxon>Bacteria</taxon>
        <taxon>Pseudomonadati</taxon>
        <taxon>Planctomycetota</taxon>
        <taxon>Planctomycetia</taxon>
        <taxon>Planctomycetales</taxon>
        <taxon>Planctomycetaceae</taxon>
        <taxon>Caulifigura</taxon>
    </lineage>
</organism>
<keyword evidence="2" id="KW-1185">Reference proteome</keyword>